<dbReference type="RefSeq" id="XP_022817972.1">
    <property type="nucleotide sequence ID" value="XM_022962204.1"/>
</dbReference>
<dbReference type="Proteomes" id="UP000301870">
    <property type="component" value="Chromosome 11"/>
</dbReference>
<gene>
    <name evidence="2" type="primary">LOC111350576</name>
</gene>
<dbReference type="GeneID" id="111350576"/>
<protein>
    <submittedName>
        <fullName evidence="2">Uncharacterized protein LOC111350576</fullName>
    </submittedName>
</protein>
<accession>A0A9J7DXA6</accession>
<sequence length="122" mass="13778">MTLGTCKEHALFTDQKIWAKIAMNRILDIHYKCDNDLYKISRVEITLIINNTSSFAFSEEGVGSSDFSGTLYLPTHLNFVIYSITIYSCNLGSGYITTPPAVSRADPQHTYMPFLQDKTKVE</sequence>
<proteinExistence type="predicted"/>
<name>A0A9J7DXA6_SPOLT</name>
<evidence type="ECO:0000313" key="1">
    <source>
        <dbReference type="Proteomes" id="UP000301870"/>
    </source>
</evidence>
<evidence type="ECO:0000313" key="2">
    <source>
        <dbReference type="RefSeq" id="XP_022817972.1"/>
    </source>
</evidence>
<dbReference type="AlphaFoldDB" id="A0A9J7DXA6"/>
<reference evidence="2" key="1">
    <citation type="submission" date="2025-08" db="UniProtKB">
        <authorList>
            <consortium name="RefSeq"/>
        </authorList>
    </citation>
    <scope>IDENTIFICATION</scope>
    <source>
        <strain evidence="2">Ishihara</strain>
        <tissue evidence="2">Whole body</tissue>
    </source>
</reference>
<dbReference type="OrthoDB" id="7482693at2759"/>
<dbReference type="KEGG" id="sliu:111350576"/>
<keyword evidence="1" id="KW-1185">Reference proteome</keyword>
<organism evidence="1 2">
    <name type="scientific">Spodoptera litura</name>
    <name type="common">Asian cotton leafworm</name>
    <dbReference type="NCBI Taxonomy" id="69820"/>
    <lineage>
        <taxon>Eukaryota</taxon>
        <taxon>Metazoa</taxon>
        <taxon>Ecdysozoa</taxon>
        <taxon>Arthropoda</taxon>
        <taxon>Hexapoda</taxon>
        <taxon>Insecta</taxon>
        <taxon>Pterygota</taxon>
        <taxon>Neoptera</taxon>
        <taxon>Endopterygota</taxon>
        <taxon>Lepidoptera</taxon>
        <taxon>Glossata</taxon>
        <taxon>Ditrysia</taxon>
        <taxon>Noctuoidea</taxon>
        <taxon>Noctuidae</taxon>
        <taxon>Amphipyrinae</taxon>
        <taxon>Spodoptera</taxon>
    </lineage>
</organism>